<keyword evidence="3 10" id="KW-0489">Methyltransferase</keyword>
<feature type="binding site" evidence="10">
    <location>
        <position position="376"/>
    </location>
    <ligand>
        <name>S-adenosyl-L-methionine</name>
        <dbReference type="ChEBI" id="CHEBI:59789"/>
    </ligand>
</feature>
<dbReference type="PANTHER" id="PTHR23245">
    <property type="entry name" value="TRNA METHYLTRANSFERASE"/>
    <property type="match status" value="1"/>
</dbReference>
<evidence type="ECO:0000256" key="10">
    <source>
        <dbReference type="HAMAP-Rule" id="MF_03152"/>
    </source>
</evidence>
<dbReference type="GO" id="GO:0070901">
    <property type="term" value="P:mitochondrial tRNA methylation"/>
    <property type="evidence" value="ECO:0007669"/>
    <property type="project" value="TreeGrafter"/>
</dbReference>
<keyword evidence="5 10" id="KW-0949">S-adenosyl-L-methionine</keyword>
<comment type="catalytic activity">
    <reaction evidence="9 10">
        <text>guanosine(37) in tRNA + S-adenosyl-L-methionine = N(1)-methylguanosine(37) in tRNA + S-adenosyl-L-homocysteine + H(+)</text>
        <dbReference type="Rhea" id="RHEA:36899"/>
        <dbReference type="Rhea" id="RHEA-COMP:10145"/>
        <dbReference type="Rhea" id="RHEA-COMP:10147"/>
        <dbReference type="ChEBI" id="CHEBI:15378"/>
        <dbReference type="ChEBI" id="CHEBI:57856"/>
        <dbReference type="ChEBI" id="CHEBI:59789"/>
        <dbReference type="ChEBI" id="CHEBI:73542"/>
        <dbReference type="ChEBI" id="CHEBI:74269"/>
        <dbReference type="EC" id="2.1.1.228"/>
    </reaction>
</comment>
<comment type="subcellular location">
    <subcellularLocation>
        <location evidence="10">Mitochondrion matrix</location>
    </subcellularLocation>
    <subcellularLocation>
        <location evidence="10">Nucleus</location>
    </subcellularLocation>
    <subcellularLocation>
        <location evidence="10">Cytoplasm</location>
    </subcellularLocation>
    <text evidence="10">Predominantly in the mitochondria and in the nucleus.</text>
</comment>
<keyword evidence="8 10" id="KW-0539">Nucleus</keyword>
<protein>
    <recommendedName>
        <fullName evidence="10">tRNA (guanine(37)-N1)-methyltransferase</fullName>
        <ecNumber evidence="10">2.1.1.228</ecNumber>
    </recommendedName>
    <alternativeName>
        <fullName evidence="10">M1G-methyltransferase</fullName>
    </alternativeName>
    <alternativeName>
        <fullName evidence="10">tRNA [GM37] methyltransferase</fullName>
    </alternativeName>
    <alternativeName>
        <fullName evidence="10">tRNA methyltransferase 5</fullName>
    </alternativeName>
</protein>
<keyword evidence="4 10" id="KW-0808">Transferase</keyword>
<dbReference type="AlphaFoldDB" id="A0A9P6QM45"/>
<sequence>MITPPVIQRGLKTLDKAVFTKKIDCMAIRIPAAKVMECRKAIGHDLLQEPKIRNVVESDDGAKDRRLVLLSLNIDNEDLNGASELTKQYIKEQEFGVIKTHFQVGYDYWTADEVLKTLLPEEVLEEVPSGFTIVGHIAHMNLREEYLPWKHLIGQVIKDKNPIIRTVVNKTDTIDTTFRFFKMEVLAGDDDMVAEVRESGCRFRFDFSQVYWNSRLQNEHERLIKMFKSSDAVCDVMAGVGPFALPAAKKGCLVYANDLNPTSYKYMTENAKLNRIETGEGHNLHLYNLDGRHFIRQAVEDLAKSGYNAEMAQKREAAAAKKEQEAKAKQKKQSTTKEDTQPEAPVTSSIPPTATATTTATTAGSNFKTFDHFVMNLPASAIEFLDAFRGLFKGKEADIPEPKRQLPMIHCHCFSKSEEPEKDVKERVEAVMGGPLDMDSFHLYFVRKVAPNKDMFCVSFRLPSEIAFASDAKRKAPEAVSSTSDGDGQASEGSVTVPDGKRPRAE</sequence>
<dbReference type="InterPro" id="IPR025792">
    <property type="entry name" value="tRNA_Gua_MeTrfase_euk"/>
</dbReference>
<dbReference type="EC" id="2.1.1.228" evidence="10"/>
<evidence type="ECO:0000256" key="11">
    <source>
        <dbReference type="SAM" id="MobiDB-lite"/>
    </source>
</evidence>
<keyword evidence="7 10" id="KW-0496">Mitochondrion</keyword>
<comment type="caution">
    <text evidence="13">The sequence shown here is derived from an EMBL/GenBank/DDBJ whole genome shotgun (WGS) entry which is preliminary data.</text>
</comment>
<dbReference type="Pfam" id="PF02475">
    <property type="entry name" value="TRM5-TYW2_MTfase"/>
    <property type="match status" value="1"/>
</dbReference>
<dbReference type="Pfam" id="PF25133">
    <property type="entry name" value="TYW2_N_2"/>
    <property type="match status" value="1"/>
</dbReference>
<feature type="region of interest" description="Disordered" evidence="11">
    <location>
        <begin position="471"/>
        <end position="506"/>
    </location>
</feature>
<dbReference type="GO" id="GO:0002939">
    <property type="term" value="P:tRNA N1-guanine methylation"/>
    <property type="evidence" value="ECO:0007669"/>
    <property type="project" value="TreeGrafter"/>
</dbReference>
<dbReference type="Proteomes" id="UP000807716">
    <property type="component" value="Unassembled WGS sequence"/>
</dbReference>
<dbReference type="OrthoDB" id="408788at2759"/>
<comment type="subunit">
    <text evidence="10">Monomer.</text>
</comment>
<dbReference type="SUPFAM" id="SSF53335">
    <property type="entry name" value="S-adenosyl-L-methionine-dependent methyltransferases"/>
    <property type="match status" value="1"/>
</dbReference>
<feature type="compositionally biased region" description="Polar residues" evidence="11">
    <location>
        <begin position="480"/>
        <end position="494"/>
    </location>
</feature>
<feature type="domain" description="SAM-dependent methyltransferase TRM5/TYW2-type" evidence="12">
    <location>
        <begin position="131"/>
        <end position="464"/>
    </location>
</feature>
<dbReference type="InterPro" id="IPR056744">
    <property type="entry name" value="TRM5/TYW2-like_N"/>
</dbReference>
<dbReference type="Gene3D" id="3.30.300.110">
    <property type="entry name" value="Met-10+ protein-like domains"/>
    <property type="match status" value="1"/>
</dbReference>
<dbReference type="HAMAP" id="MF_03152">
    <property type="entry name" value="TRM5"/>
    <property type="match status" value="1"/>
</dbReference>
<name>A0A9P6QM45_9FUNG</name>
<feature type="region of interest" description="Disordered" evidence="11">
    <location>
        <begin position="314"/>
        <end position="359"/>
    </location>
</feature>
<dbReference type="GO" id="GO:0052906">
    <property type="term" value="F:tRNA (guanine(37)-N1)-methyltransferase activity"/>
    <property type="evidence" value="ECO:0007669"/>
    <property type="project" value="UniProtKB-UniRule"/>
</dbReference>
<dbReference type="InterPro" id="IPR029063">
    <property type="entry name" value="SAM-dependent_MTases_sf"/>
</dbReference>
<keyword evidence="6 10" id="KW-0819">tRNA processing</keyword>
<dbReference type="GO" id="GO:0005759">
    <property type="term" value="C:mitochondrial matrix"/>
    <property type="evidence" value="ECO:0007669"/>
    <property type="project" value="UniProtKB-SubCell"/>
</dbReference>
<evidence type="ECO:0000256" key="2">
    <source>
        <dbReference type="ARBA" id="ARBA00022490"/>
    </source>
</evidence>
<evidence type="ECO:0000256" key="3">
    <source>
        <dbReference type="ARBA" id="ARBA00022603"/>
    </source>
</evidence>
<gene>
    <name evidence="10 13" type="primary">TRM5</name>
    <name evidence="13" type="ORF">DFQ27_005237</name>
</gene>
<comment type="similarity">
    <text evidence="10">Belongs to the TRM5 / TYW2 family.</text>
</comment>
<dbReference type="PROSITE" id="PS51684">
    <property type="entry name" value="SAM_MT_TRM5_TYW2"/>
    <property type="match status" value="1"/>
</dbReference>
<evidence type="ECO:0000256" key="4">
    <source>
        <dbReference type="ARBA" id="ARBA00022679"/>
    </source>
</evidence>
<dbReference type="EMBL" id="JAAAJB010000037">
    <property type="protein sequence ID" value="KAG0268942.1"/>
    <property type="molecule type" value="Genomic_DNA"/>
</dbReference>
<dbReference type="InterPro" id="IPR056743">
    <property type="entry name" value="TRM5-TYW2-like_MTfase"/>
</dbReference>
<feature type="compositionally biased region" description="Basic and acidic residues" evidence="11">
    <location>
        <begin position="314"/>
        <end position="328"/>
    </location>
</feature>
<evidence type="ECO:0000256" key="9">
    <source>
        <dbReference type="ARBA" id="ARBA00047783"/>
    </source>
</evidence>
<accession>A0A9P6QM45</accession>
<dbReference type="PANTHER" id="PTHR23245:SF36">
    <property type="entry name" value="TRNA (GUANINE(37)-N1)-METHYLTRANSFERASE"/>
    <property type="match status" value="1"/>
</dbReference>
<feature type="binding site" evidence="10">
    <location>
        <position position="220"/>
    </location>
    <ligand>
        <name>S-adenosyl-L-methionine</name>
        <dbReference type="ChEBI" id="CHEBI:59789"/>
    </ligand>
</feature>
<evidence type="ECO:0000313" key="14">
    <source>
        <dbReference type="Proteomes" id="UP000807716"/>
    </source>
</evidence>
<reference evidence="13" key="1">
    <citation type="journal article" date="2020" name="Fungal Divers.">
        <title>Resolving the Mortierellaceae phylogeny through synthesis of multi-gene phylogenetics and phylogenomics.</title>
        <authorList>
            <person name="Vandepol N."/>
            <person name="Liber J."/>
            <person name="Desiro A."/>
            <person name="Na H."/>
            <person name="Kennedy M."/>
            <person name="Barry K."/>
            <person name="Grigoriev I.V."/>
            <person name="Miller A.N."/>
            <person name="O'Donnell K."/>
            <person name="Stajich J.E."/>
            <person name="Bonito G."/>
        </authorList>
    </citation>
    <scope>NUCLEOTIDE SEQUENCE</scope>
    <source>
        <strain evidence="13">BC1065</strain>
    </source>
</reference>
<feature type="binding site" evidence="10">
    <location>
        <begin position="258"/>
        <end position="259"/>
    </location>
    <ligand>
        <name>S-adenosyl-L-methionine</name>
        <dbReference type="ChEBI" id="CHEBI:59789"/>
    </ligand>
</feature>
<evidence type="ECO:0000313" key="13">
    <source>
        <dbReference type="EMBL" id="KAG0268942.1"/>
    </source>
</evidence>
<evidence type="ECO:0000256" key="7">
    <source>
        <dbReference type="ARBA" id="ARBA00023128"/>
    </source>
</evidence>
<dbReference type="FunFam" id="3.30.300.110:FF:000001">
    <property type="entry name" value="tRNA (guanine(37)-N1)-methyltransferase"/>
    <property type="match status" value="1"/>
</dbReference>
<feature type="binding site" evidence="10">
    <location>
        <begin position="290"/>
        <end position="291"/>
    </location>
    <ligand>
        <name>S-adenosyl-L-methionine</name>
        <dbReference type="ChEBI" id="CHEBI:59789"/>
    </ligand>
</feature>
<evidence type="ECO:0000256" key="1">
    <source>
        <dbReference type="ARBA" id="ARBA00009775"/>
    </source>
</evidence>
<comment type="function">
    <text evidence="10">Specifically methylates the N1 position of guanosine-37 in various cytoplasmic and mitochondrial tRNAs. Methylation is not dependent on the nature of the nucleoside 5' of the target nucleoside. This is the first step in the biosynthesis of wybutosine (yW), a modified base adjacent to the anticodon of tRNAs and required for accurate decoding.</text>
</comment>
<keyword evidence="2 10" id="KW-0963">Cytoplasm</keyword>
<dbReference type="Gene3D" id="3.40.50.150">
    <property type="entry name" value="Vaccinia Virus protein VP39"/>
    <property type="match status" value="1"/>
</dbReference>
<evidence type="ECO:0000256" key="6">
    <source>
        <dbReference type="ARBA" id="ARBA00022694"/>
    </source>
</evidence>
<organism evidence="13 14">
    <name type="scientific">Actinomortierella ambigua</name>
    <dbReference type="NCBI Taxonomy" id="1343610"/>
    <lineage>
        <taxon>Eukaryota</taxon>
        <taxon>Fungi</taxon>
        <taxon>Fungi incertae sedis</taxon>
        <taxon>Mucoromycota</taxon>
        <taxon>Mortierellomycotina</taxon>
        <taxon>Mortierellomycetes</taxon>
        <taxon>Mortierellales</taxon>
        <taxon>Mortierellaceae</taxon>
        <taxon>Actinomortierella</taxon>
    </lineage>
</organism>
<comment type="similarity">
    <text evidence="1">Belongs to the class I-like SAM-binding methyltransferase superfamily. TRM5/TYW2 family.</text>
</comment>
<dbReference type="GO" id="GO:0005634">
    <property type="term" value="C:nucleus"/>
    <property type="evidence" value="ECO:0007669"/>
    <property type="project" value="UniProtKB-SubCell"/>
</dbReference>
<evidence type="ECO:0000256" key="5">
    <source>
        <dbReference type="ARBA" id="ARBA00022691"/>
    </source>
</evidence>
<evidence type="ECO:0000256" key="8">
    <source>
        <dbReference type="ARBA" id="ARBA00023242"/>
    </source>
</evidence>
<dbReference type="InterPro" id="IPR030382">
    <property type="entry name" value="MeTrfase_TRM5/TYW2"/>
</dbReference>
<proteinExistence type="inferred from homology"/>
<evidence type="ECO:0000259" key="12">
    <source>
        <dbReference type="PROSITE" id="PS51684"/>
    </source>
</evidence>
<keyword evidence="14" id="KW-1185">Reference proteome</keyword>